<dbReference type="EMBL" id="FNXG01000003">
    <property type="protein sequence ID" value="SEH96780.1"/>
    <property type="molecule type" value="Genomic_DNA"/>
</dbReference>
<evidence type="ECO:0000313" key="1">
    <source>
        <dbReference type="EMBL" id="SEH96780.1"/>
    </source>
</evidence>
<name>A0A1H6MCK2_9RHOB</name>
<sequence length="55" mass="6593">MMRLDWSGEWVSRDRWDSMSDLERHGPQGRLFCGKCWRYRDRDTALACLEGEPCQ</sequence>
<protein>
    <submittedName>
        <fullName evidence="1">Uncharacterized protein</fullName>
    </submittedName>
</protein>
<organism evidence="1 2">
    <name type="scientific">Paracoccus alkenifer</name>
    <dbReference type="NCBI Taxonomy" id="65735"/>
    <lineage>
        <taxon>Bacteria</taxon>
        <taxon>Pseudomonadati</taxon>
        <taxon>Pseudomonadota</taxon>
        <taxon>Alphaproteobacteria</taxon>
        <taxon>Rhodobacterales</taxon>
        <taxon>Paracoccaceae</taxon>
        <taxon>Paracoccus</taxon>
    </lineage>
</organism>
<keyword evidence="2" id="KW-1185">Reference proteome</keyword>
<proteinExistence type="predicted"/>
<dbReference type="AlphaFoldDB" id="A0A1H6MCK2"/>
<accession>A0A1H6MCK2</accession>
<evidence type="ECO:0000313" key="2">
    <source>
        <dbReference type="Proteomes" id="UP000199125"/>
    </source>
</evidence>
<gene>
    <name evidence="1" type="ORF">SAMN04488075_1961</name>
</gene>
<dbReference type="Proteomes" id="UP000199125">
    <property type="component" value="Unassembled WGS sequence"/>
</dbReference>
<dbReference type="STRING" id="65735.SAMN04488075_1961"/>
<reference evidence="2" key="1">
    <citation type="submission" date="2016-10" db="EMBL/GenBank/DDBJ databases">
        <authorList>
            <person name="Varghese N."/>
            <person name="Submissions S."/>
        </authorList>
    </citation>
    <scope>NUCLEOTIDE SEQUENCE [LARGE SCALE GENOMIC DNA]</scope>
    <source>
        <strain evidence="2">DSM 11593</strain>
    </source>
</reference>